<reference evidence="2" key="1">
    <citation type="journal article" date="2008" name="Insect Biochem. Mol. Biol.">
        <title>The genome of a lepidopteran model insect, the silkworm Bombyx mori.</title>
        <authorList>
            <consortium name="International Silkworm Genome Consortium"/>
        </authorList>
    </citation>
    <scope>NUCLEOTIDE SEQUENCE [LARGE SCALE GENOMIC DNA]</scope>
    <source>
        <strain evidence="2">p50T</strain>
    </source>
</reference>
<evidence type="ECO:0000313" key="2">
    <source>
        <dbReference type="Proteomes" id="UP000005204"/>
    </source>
</evidence>
<proteinExistence type="predicted"/>
<accession>A0A8R2R4E5</accession>
<reference evidence="1" key="2">
    <citation type="submission" date="2022-06" db="UniProtKB">
        <authorList>
            <consortium name="EnsemblMetazoa"/>
        </authorList>
    </citation>
    <scope>IDENTIFICATION</scope>
    <source>
        <strain evidence="1">p50T (Dazao)</strain>
    </source>
</reference>
<evidence type="ECO:0000313" key="1">
    <source>
        <dbReference type="EnsemblMetazoa" id="XP_037872401.1"/>
    </source>
</evidence>
<sequence>MSKRCRKKLILKNPETEPKQHLKAAHVIALKRVKKEEDVLVVTRNYAHFYHVVKLTKNPKRF</sequence>
<keyword evidence="2" id="KW-1185">Reference proteome</keyword>
<name>A0A8R2R4E5_BOMMO</name>
<dbReference type="EnsemblMetazoa" id="XM_038016473.1">
    <property type="protein sequence ID" value="XP_037872401.1"/>
    <property type="gene ID" value="LOC119629699"/>
</dbReference>
<organism evidence="1 2">
    <name type="scientific">Bombyx mori</name>
    <name type="common">Silk moth</name>
    <dbReference type="NCBI Taxonomy" id="7091"/>
    <lineage>
        <taxon>Eukaryota</taxon>
        <taxon>Metazoa</taxon>
        <taxon>Ecdysozoa</taxon>
        <taxon>Arthropoda</taxon>
        <taxon>Hexapoda</taxon>
        <taxon>Insecta</taxon>
        <taxon>Pterygota</taxon>
        <taxon>Neoptera</taxon>
        <taxon>Endopterygota</taxon>
        <taxon>Lepidoptera</taxon>
        <taxon>Glossata</taxon>
        <taxon>Ditrysia</taxon>
        <taxon>Bombycoidea</taxon>
        <taxon>Bombycidae</taxon>
        <taxon>Bombycinae</taxon>
        <taxon>Bombyx</taxon>
    </lineage>
</organism>
<dbReference type="Proteomes" id="UP000005204">
    <property type="component" value="Unassembled WGS sequence"/>
</dbReference>
<dbReference type="AlphaFoldDB" id="A0A8R2R4E5"/>
<protein>
    <submittedName>
        <fullName evidence="1">Uncharacterized protein</fullName>
    </submittedName>
</protein>